<evidence type="ECO:0000256" key="8">
    <source>
        <dbReference type="SAM" id="Phobius"/>
    </source>
</evidence>
<dbReference type="PANTHER" id="PTHR33406:SF6">
    <property type="entry name" value="MEMBRANE PROTEIN YDGH-RELATED"/>
    <property type="match status" value="1"/>
</dbReference>
<dbReference type="Gene3D" id="1.20.1640.10">
    <property type="entry name" value="Multidrug efflux transporter AcrB transmembrane domain"/>
    <property type="match status" value="2"/>
</dbReference>
<dbReference type="SUPFAM" id="SSF82866">
    <property type="entry name" value="Multidrug efflux transporter AcrB transmembrane domain"/>
    <property type="match status" value="2"/>
</dbReference>
<name>A0A7I7SWZ5_9MYCO</name>
<feature type="transmembrane region" description="Helical" evidence="8">
    <location>
        <begin position="251"/>
        <end position="272"/>
    </location>
</feature>
<feature type="transmembrane region" description="Helical" evidence="8">
    <location>
        <begin position="329"/>
        <end position="354"/>
    </location>
</feature>
<evidence type="ECO:0000256" key="7">
    <source>
        <dbReference type="SAM" id="MobiDB-lite"/>
    </source>
</evidence>
<sequence>MNSDVIEQPRRSALASWIRRLAVPIIIGWIAAVAVLNAAIPQLEIVGTMRSVQMSPDFAPSVVAMKRVGQVFGEYSSDSSAMIVLEGRESLGPDAHRYYDSVIASLEADRNHVEYVQDFWGDPLTAAGAQSIDGKAAYVQVYLVGNQGEATANESIKAVRTIVESVPPPPEVTTYVTGPAALAADEQAAGDRSAAVIVGLTFLVITTMLLLVYRALGTVLIVLGMVLVELAAARGVVAAFAYFHVIGLTTFVTNLLVTLAIAASTDYAIFLVGRYQEARSNGQDPEAAYHTMYHGTAHVILASGSTIAGATLCLHFTRLPYFQTLGVPLAAGMLVAVLAALTLGPAVVTVASRLGRLEPKRAMRIRSWRKVGALVARWPGPVLIATSVIALIGLVSLLGYRTNYNERRYLPPDLPSTAGYAAAERHFSSARLNPEVLLIETDSDLRNPADFMVIDKIAKDIGDQPGISRVQTITRPDGMPLKFSTIPAQLSMAGSVQTLNQSYLQDRMKDVLAQADLMQATIDALTRMQGLMSEMTANTHDITARSHQMSADVKQLRDHIADFDDSFRPVRNYLYWEPHCFDIPMCWSLRSVFDALDSTDKLTSDIDGLLPNLDRIDHVLPQFVQQLPAQIETLTQMKTMMLTMYATQSGLLKQMAAMQSDQAAMGEAFNASRNDESFYLPPEAFDNDDLKRGMKFFISPDGHAVRFIISLDDDPLTPEGLARIDSIRQAAKQAMKRTPLEGSAVYVGGTASVFKDMQEGNDYDLLIAGIAALCLILVIMLIITRSAVAAIVIVGTVVISLGASFGLSMLLWQYIIGLELHFMVMAMALIILLAVGADYNLLLVARFKEEIHAGLRTGLIRAMGGTGSVVTSAGLVFAFTMMSMAVSELTVVAQIGTTIALGLLFDTLVIRAFMMPAVATLLGKWFWWPQIVRPKPVPAQWPKPVAAVDRPSGELDEVRRGAEPAEHGTPVNDVGGPA</sequence>
<dbReference type="Proteomes" id="UP000466445">
    <property type="component" value="Chromosome"/>
</dbReference>
<dbReference type="InterPro" id="IPR004869">
    <property type="entry name" value="MMPL_dom"/>
</dbReference>
<protein>
    <submittedName>
        <fullName evidence="10">Membrane protein</fullName>
    </submittedName>
</protein>
<dbReference type="InterPro" id="IPR050545">
    <property type="entry name" value="Mycobact_MmpL"/>
</dbReference>
<feature type="transmembrane region" description="Helical" evidence="8">
    <location>
        <begin position="790"/>
        <end position="816"/>
    </location>
</feature>
<keyword evidence="5 8" id="KW-1133">Transmembrane helix</keyword>
<evidence type="ECO:0000259" key="9">
    <source>
        <dbReference type="Pfam" id="PF03176"/>
    </source>
</evidence>
<keyword evidence="3" id="KW-1003">Cell membrane</keyword>
<keyword evidence="6 8" id="KW-0472">Membrane</keyword>
<dbReference type="InterPro" id="IPR004707">
    <property type="entry name" value="MmpL_fam"/>
</dbReference>
<feature type="transmembrane region" description="Helical" evidence="8">
    <location>
        <begin position="220"/>
        <end position="245"/>
    </location>
</feature>
<dbReference type="KEGG" id="msar:MSAR_36810"/>
<accession>A0A7I7SWZ5</accession>
<evidence type="ECO:0000256" key="5">
    <source>
        <dbReference type="ARBA" id="ARBA00022989"/>
    </source>
</evidence>
<reference evidence="10 11" key="1">
    <citation type="journal article" date="2019" name="Emerg. Microbes Infect.">
        <title>Comprehensive subspecies identification of 175 nontuberculous mycobacteria species based on 7547 genomic profiles.</title>
        <authorList>
            <person name="Matsumoto Y."/>
            <person name="Kinjo T."/>
            <person name="Motooka D."/>
            <person name="Nabeya D."/>
            <person name="Jung N."/>
            <person name="Uechi K."/>
            <person name="Horii T."/>
            <person name="Iida T."/>
            <person name="Fujita J."/>
            <person name="Nakamura S."/>
        </authorList>
    </citation>
    <scope>NUCLEOTIDE SEQUENCE [LARGE SCALE GENOMIC DNA]</scope>
    <source>
        <strain evidence="10 11">JCM 30395</strain>
    </source>
</reference>
<evidence type="ECO:0000313" key="10">
    <source>
        <dbReference type="EMBL" id="BBY60545.1"/>
    </source>
</evidence>
<dbReference type="NCBIfam" id="TIGR00833">
    <property type="entry name" value="actII"/>
    <property type="match status" value="1"/>
</dbReference>
<feature type="transmembrane region" description="Helical" evidence="8">
    <location>
        <begin position="891"/>
        <end position="914"/>
    </location>
</feature>
<feature type="transmembrane region" description="Helical" evidence="8">
    <location>
        <begin position="822"/>
        <end position="847"/>
    </location>
</feature>
<keyword evidence="4 8" id="KW-0812">Transmembrane</keyword>
<dbReference type="GO" id="GO:0005886">
    <property type="term" value="C:plasma membrane"/>
    <property type="evidence" value="ECO:0007669"/>
    <property type="project" value="UniProtKB-SubCell"/>
</dbReference>
<organism evidence="10 11">
    <name type="scientific">Mycolicibacterium sarraceniae</name>
    <dbReference type="NCBI Taxonomy" id="1534348"/>
    <lineage>
        <taxon>Bacteria</taxon>
        <taxon>Bacillati</taxon>
        <taxon>Actinomycetota</taxon>
        <taxon>Actinomycetes</taxon>
        <taxon>Mycobacteriales</taxon>
        <taxon>Mycobacteriaceae</taxon>
        <taxon>Mycolicibacterium</taxon>
    </lineage>
</organism>
<dbReference type="PANTHER" id="PTHR33406">
    <property type="entry name" value="MEMBRANE PROTEIN MJ1562-RELATED"/>
    <property type="match status" value="1"/>
</dbReference>
<feature type="transmembrane region" description="Helical" evidence="8">
    <location>
        <begin position="859"/>
        <end position="879"/>
    </location>
</feature>
<evidence type="ECO:0000256" key="6">
    <source>
        <dbReference type="ARBA" id="ARBA00023136"/>
    </source>
</evidence>
<feature type="domain" description="Membrane transport protein MMPL" evidence="9">
    <location>
        <begin position="53"/>
        <end position="382"/>
    </location>
</feature>
<feature type="region of interest" description="Disordered" evidence="7">
    <location>
        <begin position="942"/>
        <end position="978"/>
    </location>
</feature>
<evidence type="ECO:0000256" key="3">
    <source>
        <dbReference type="ARBA" id="ARBA00022475"/>
    </source>
</evidence>
<comment type="similarity">
    <text evidence="2">Belongs to the resistance-nodulation-cell division (RND) (TC 2.A.6) family. MmpL subfamily.</text>
</comment>
<feature type="transmembrane region" description="Helical" evidence="8">
    <location>
        <begin position="21"/>
        <end position="40"/>
    </location>
</feature>
<feature type="transmembrane region" description="Helical" evidence="8">
    <location>
        <begin position="293"/>
        <end position="317"/>
    </location>
</feature>
<evidence type="ECO:0000256" key="2">
    <source>
        <dbReference type="ARBA" id="ARBA00010157"/>
    </source>
</evidence>
<proteinExistence type="inferred from homology"/>
<feature type="transmembrane region" description="Helical" evidence="8">
    <location>
        <begin position="375"/>
        <end position="400"/>
    </location>
</feature>
<feature type="domain" description="Membrane transport protein MMPL" evidence="9">
    <location>
        <begin position="611"/>
        <end position="938"/>
    </location>
</feature>
<dbReference type="FunFam" id="1.20.1640.10:FF:000020">
    <property type="entry name" value="Transmembrane transport protein MmpL10"/>
    <property type="match status" value="1"/>
</dbReference>
<feature type="transmembrane region" description="Helical" evidence="8">
    <location>
        <begin position="765"/>
        <end position="783"/>
    </location>
</feature>
<dbReference type="RefSeq" id="WP_235677809.1">
    <property type="nucleotide sequence ID" value="NZ_AP022595.1"/>
</dbReference>
<keyword evidence="11" id="KW-1185">Reference proteome</keyword>
<dbReference type="AlphaFoldDB" id="A0A7I7SWZ5"/>
<comment type="subcellular location">
    <subcellularLocation>
        <location evidence="1">Cell membrane</location>
        <topology evidence="1">Multi-pass membrane protein</topology>
    </subcellularLocation>
</comment>
<evidence type="ECO:0000256" key="4">
    <source>
        <dbReference type="ARBA" id="ARBA00022692"/>
    </source>
</evidence>
<dbReference type="Pfam" id="PF03176">
    <property type="entry name" value="MMPL"/>
    <property type="match status" value="2"/>
</dbReference>
<evidence type="ECO:0000313" key="11">
    <source>
        <dbReference type="Proteomes" id="UP000466445"/>
    </source>
</evidence>
<feature type="compositionally biased region" description="Basic and acidic residues" evidence="7">
    <location>
        <begin position="951"/>
        <end position="966"/>
    </location>
</feature>
<feature type="transmembrane region" description="Helical" evidence="8">
    <location>
        <begin position="194"/>
        <end position="213"/>
    </location>
</feature>
<evidence type="ECO:0000256" key="1">
    <source>
        <dbReference type="ARBA" id="ARBA00004651"/>
    </source>
</evidence>
<dbReference type="FunFam" id="1.20.1640.10:FF:000018">
    <property type="entry name" value="Transmembrane transport protein MmpL10"/>
    <property type="match status" value="1"/>
</dbReference>
<dbReference type="EMBL" id="AP022595">
    <property type="protein sequence ID" value="BBY60545.1"/>
    <property type="molecule type" value="Genomic_DNA"/>
</dbReference>
<gene>
    <name evidence="10" type="ORF">MSAR_36810</name>
</gene>